<dbReference type="RefSeq" id="WP_368497722.1">
    <property type="nucleotide sequence ID" value="NZ_CP162511.1"/>
</dbReference>
<evidence type="ECO:0008006" key="5">
    <source>
        <dbReference type="Google" id="ProtNLM"/>
    </source>
</evidence>
<dbReference type="AlphaFoldDB" id="A0AB39BGQ0"/>
<protein>
    <recommendedName>
        <fullName evidence="5">Htaa domain-containing protein</fullName>
    </recommendedName>
</protein>
<evidence type="ECO:0000313" key="4">
    <source>
        <dbReference type="EMBL" id="XDI05337.1"/>
    </source>
</evidence>
<accession>A0AB39BGQ0</accession>
<name>A0AB39BGQ0_9MICO</name>
<gene>
    <name evidence="4" type="ORF">ABFY20_18770</name>
</gene>
<sequence>MTACRRGRHAAALLALALGLGTVLGLGTASAASAAPDADDIIVTVPEHTPAPSAEGSITDAELRWGLNAESGAGAFAGGCNFLSAGRAGDAGGSRVWRETDGLYSSRDGSVHIEKPTADGTWAEATWGTRCLDPQGAAVSVSSTSSTSGNQVVMRGGTGSSDGDGVRIRWTGSFTVVFYGGMTYWSVTDPELALDASGDGELTGLASGYGTSMDDMTKWQALAPVKVTLADIRGAQVATGGGFTVTPRYLGVSSTGSGQVARSASNEAHWGSFPQSFVDFHRLTGQQGYWVTTGGVRDAAKPASPLTVSYDASAPVTPPATAGGPAAGAPAPDNPVVRAPAVVPADALASELVALNAPQTLLPQAIGLVPEGSGTMSPLVLPLLASASALGLAIIAVLSMMRALPWSRRAGSPV</sequence>
<keyword evidence="3" id="KW-0732">Signal</keyword>
<feature type="signal peptide" evidence="3">
    <location>
        <begin position="1"/>
        <end position="34"/>
    </location>
</feature>
<feature type="transmembrane region" description="Helical" evidence="2">
    <location>
        <begin position="379"/>
        <end position="399"/>
    </location>
</feature>
<keyword evidence="2" id="KW-0812">Transmembrane</keyword>
<dbReference type="EMBL" id="CP162511">
    <property type="protein sequence ID" value="XDI05337.1"/>
    <property type="molecule type" value="Genomic_DNA"/>
</dbReference>
<organism evidence="4">
    <name type="scientific">Herbiconiux sp. A18JL235</name>
    <dbReference type="NCBI Taxonomy" id="3152363"/>
    <lineage>
        <taxon>Bacteria</taxon>
        <taxon>Bacillati</taxon>
        <taxon>Actinomycetota</taxon>
        <taxon>Actinomycetes</taxon>
        <taxon>Micrococcales</taxon>
        <taxon>Microbacteriaceae</taxon>
        <taxon>Herbiconiux</taxon>
    </lineage>
</organism>
<keyword evidence="2" id="KW-0472">Membrane</keyword>
<reference evidence="4" key="1">
    <citation type="submission" date="2024-05" db="EMBL/GenBank/DDBJ databases">
        <title>Herbiconiux sp. A18JL235.</title>
        <authorList>
            <person name="Zhang G."/>
        </authorList>
    </citation>
    <scope>NUCLEOTIDE SEQUENCE</scope>
    <source>
        <strain evidence="4">A18JL235</strain>
    </source>
</reference>
<feature type="chain" id="PRO_5044264616" description="Htaa domain-containing protein" evidence="3">
    <location>
        <begin position="35"/>
        <end position="414"/>
    </location>
</feature>
<evidence type="ECO:0000256" key="3">
    <source>
        <dbReference type="SAM" id="SignalP"/>
    </source>
</evidence>
<evidence type="ECO:0000256" key="2">
    <source>
        <dbReference type="SAM" id="Phobius"/>
    </source>
</evidence>
<keyword evidence="2" id="KW-1133">Transmembrane helix</keyword>
<evidence type="ECO:0000256" key="1">
    <source>
        <dbReference type="SAM" id="MobiDB-lite"/>
    </source>
</evidence>
<proteinExistence type="predicted"/>
<feature type="compositionally biased region" description="Low complexity" evidence="1">
    <location>
        <begin position="138"/>
        <end position="149"/>
    </location>
</feature>
<feature type="region of interest" description="Disordered" evidence="1">
    <location>
        <begin position="138"/>
        <end position="161"/>
    </location>
</feature>